<evidence type="ECO:0000256" key="8">
    <source>
        <dbReference type="SAM" id="MobiDB-lite"/>
    </source>
</evidence>
<organism evidence="10 11">
    <name type="scientific">Sporothrix stenoceras</name>
    <dbReference type="NCBI Taxonomy" id="5173"/>
    <lineage>
        <taxon>Eukaryota</taxon>
        <taxon>Fungi</taxon>
        <taxon>Dikarya</taxon>
        <taxon>Ascomycota</taxon>
        <taxon>Pezizomycotina</taxon>
        <taxon>Sordariomycetes</taxon>
        <taxon>Sordariomycetidae</taxon>
        <taxon>Ophiostomatales</taxon>
        <taxon>Ophiostomataceae</taxon>
        <taxon>Sporothrix</taxon>
    </lineage>
</organism>
<sequence>MAGLRVLLCTYCSQTFSKQEHLARHVRSHTHEKPFACRICGKAFGRNDTLLRHARGHRSTTTTTTSDQRPQEKSIDAMDQDTDASSNLNLLNNSAGKSASRDPQVGLPLMATGADINTPQTAAAAATATATATAPYISPANLNLDPKLDPRLQDSSNGHTNSPNFNFQTPTWQTSVDFELDAFHRFMLDTSLGWPLNGSLNGPLDGSLSDSLSAPLSDLDWSQMGVDVPPRAPAPPPQTVPHRQDAVQKHWFISRPPRRRPPGNVAQGVRKDGANKLNVDETYRASLSQKLLLQRIPHEALPSADFLNTCIQMYFTRFNPIFPLIHAHTFRPSAENSLLLLSICSIGSLFVGSPFAAEHGQKIYERVNKAILSSWETVLSSDNKLEAISLTQAGVISQTFGLLSGRPNDLLLAQGLHGTVITWARQCGIFRVLSIEDECGVPPDDVYANWRCWAKKEEQHRAATALFVLDAEHAALFKTEPLMRHSASRLPPLCTDNLWASSTAGEWNKLAPNKYAVQDALPRHPFSVYCELEGITASISEARVLGTLGDTLQQQQSLLQFHHQYLRHKASAVEPFCTEVLWHLAWMTLLADMDDLEVAAGREGHMRAVDSPAAQRNRAWAQSQNAARCAVHAALILRKAEQMQIGTEPAVHVPRALFYAALVWYCYIEFGQDDGDKNEGAARLPNFAEFEQLGVSGPQVLFEAHGFKNTRPTRLQSTVTIGLQGLLSRIGHWGISRTFASSITYMVYGDVQGDYESIVNSPERGG</sequence>
<dbReference type="InterPro" id="IPR007219">
    <property type="entry name" value="XnlR_reg_dom"/>
</dbReference>
<evidence type="ECO:0000256" key="1">
    <source>
        <dbReference type="ARBA" id="ARBA00004123"/>
    </source>
</evidence>
<dbReference type="InterPro" id="IPR036236">
    <property type="entry name" value="Znf_C2H2_sf"/>
</dbReference>
<evidence type="ECO:0000256" key="4">
    <source>
        <dbReference type="ARBA" id="ARBA00022771"/>
    </source>
</evidence>
<dbReference type="CDD" id="cd12148">
    <property type="entry name" value="fungal_TF_MHR"/>
    <property type="match status" value="1"/>
</dbReference>
<dbReference type="InterPro" id="IPR051059">
    <property type="entry name" value="VerF-like"/>
</dbReference>
<dbReference type="Pfam" id="PF00096">
    <property type="entry name" value="zf-C2H2"/>
    <property type="match status" value="2"/>
</dbReference>
<comment type="subcellular location">
    <subcellularLocation>
        <location evidence="1">Nucleus</location>
    </subcellularLocation>
</comment>
<feature type="domain" description="C2H2-type" evidence="9">
    <location>
        <begin position="7"/>
        <end position="34"/>
    </location>
</feature>
<name>A0ABR3ZBL6_9PEZI</name>
<keyword evidence="2" id="KW-0479">Metal-binding</keyword>
<dbReference type="Pfam" id="PF04082">
    <property type="entry name" value="Fungal_trans"/>
    <property type="match status" value="1"/>
</dbReference>
<evidence type="ECO:0000313" key="11">
    <source>
        <dbReference type="Proteomes" id="UP001583186"/>
    </source>
</evidence>
<keyword evidence="6" id="KW-0539">Nucleus</keyword>
<comment type="caution">
    <text evidence="10">The sequence shown here is derived from an EMBL/GenBank/DDBJ whole genome shotgun (WGS) entry which is preliminary data.</text>
</comment>
<feature type="region of interest" description="Disordered" evidence="8">
    <location>
        <begin position="51"/>
        <end position="104"/>
    </location>
</feature>
<dbReference type="SUPFAM" id="SSF57667">
    <property type="entry name" value="beta-beta-alpha zinc fingers"/>
    <property type="match status" value="1"/>
</dbReference>
<feature type="domain" description="C2H2-type" evidence="9">
    <location>
        <begin position="35"/>
        <end position="62"/>
    </location>
</feature>
<gene>
    <name evidence="10" type="ORF">Sste5346_004156</name>
</gene>
<evidence type="ECO:0000256" key="6">
    <source>
        <dbReference type="ARBA" id="ARBA00023242"/>
    </source>
</evidence>
<protein>
    <recommendedName>
        <fullName evidence="9">C2H2-type domain-containing protein</fullName>
    </recommendedName>
</protein>
<evidence type="ECO:0000313" key="10">
    <source>
        <dbReference type="EMBL" id="KAL1897420.1"/>
    </source>
</evidence>
<dbReference type="PROSITE" id="PS00028">
    <property type="entry name" value="ZINC_FINGER_C2H2_1"/>
    <property type="match status" value="2"/>
</dbReference>
<dbReference type="PANTHER" id="PTHR40626:SF11">
    <property type="entry name" value="ZINC FINGER PROTEIN YPR022C"/>
    <property type="match status" value="1"/>
</dbReference>
<evidence type="ECO:0000256" key="2">
    <source>
        <dbReference type="ARBA" id="ARBA00022723"/>
    </source>
</evidence>
<keyword evidence="11" id="KW-1185">Reference proteome</keyword>
<evidence type="ECO:0000256" key="3">
    <source>
        <dbReference type="ARBA" id="ARBA00022737"/>
    </source>
</evidence>
<evidence type="ECO:0000259" key="9">
    <source>
        <dbReference type="PROSITE" id="PS50157"/>
    </source>
</evidence>
<reference evidence="10 11" key="1">
    <citation type="journal article" date="2024" name="IMA Fungus">
        <title>IMA Genome - F19 : A genome assembly and annotation guide to empower mycologists, including annotated draft genome sequences of Ceratocystis pirilliformis, Diaporthe australafricana, Fusarium ophioides, Paecilomyces lecythidis, and Sporothrix stenoceras.</title>
        <authorList>
            <person name="Aylward J."/>
            <person name="Wilson A.M."/>
            <person name="Visagie C.M."/>
            <person name="Spraker J."/>
            <person name="Barnes I."/>
            <person name="Buitendag C."/>
            <person name="Ceriani C."/>
            <person name="Del Mar Angel L."/>
            <person name="du Plessis D."/>
            <person name="Fuchs T."/>
            <person name="Gasser K."/>
            <person name="Kramer D."/>
            <person name="Li W."/>
            <person name="Munsamy K."/>
            <person name="Piso A."/>
            <person name="Price J.L."/>
            <person name="Sonnekus B."/>
            <person name="Thomas C."/>
            <person name="van der Nest A."/>
            <person name="van Dijk A."/>
            <person name="van Heerden A."/>
            <person name="van Vuuren N."/>
            <person name="Yilmaz N."/>
            <person name="Duong T.A."/>
            <person name="van der Merwe N.A."/>
            <person name="Wingfield M.J."/>
            <person name="Wingfield B.D."/>
        </authorList>
    </citation>
    <scope>NUCLEOTIDE SEQUENCE [LARGE SCALE GENOMIC DNA]</scope>
    <source>
        <strain evidence="10 11">CMW 5346</strain>
    </source>
</reference>
<proteinExistence type="predicted"/>
<keyword evidence="4 7" id="KW-0863">Zinc-finger</keyword>
<evidence type="ECO:0000256" key="7">
    <source>
        <dbReference type="PROSITE-ProRule" id="PRU00042"/>
    </source>
</evidence>
<evidence type="ECO:0000256" key="5">
    <source>
        <dbReference type="ARBA" id="ARBA00022833"/>
    </source>
</evidence>
<dbReference type="EMBL" id="JAWCUI010000019">
    <property type="protein sequence ID" value="KAL1897420.1"/>
    <property type="molecule type" value="Genomic_DNA"/>
</dbReference>
<keyword evidence="5" id="KW-0862">Zinc</keyword>
<keyword evidence="3" id="KW-0677">Repeat</keyword>
<accession>A0ABR3ZBL6</accession>
<dbReference type="Gene3D" id="3.30.160.60">
    <property type="entry name" value="Classic Zinc Finger"/>
    <property type="match status" value="2"/>
</dbReference>
<dbReference type="Proteomes" id="UP001583186">
    <property type="component" value="Unassembled WGS sequence"/>
</dbReference>
<dbReference type="PANTHER" id="PTHR40626">
    <property type="entry name" value="MIP31509P"/>
    <property type="match status" value="1"/>
</dbReference>
<dbReference type="PROSITE" id="PS50157">
    <property type="entry name" value="ZINC_FINGER_C2H2_2"/>
    <property type="match status" value="2"/>
</dbReference>
<dbReference type="SMART" id="SM00355">
    <property type="entry name" value="ZnF_C2H2"/>
    <property type="match status" value="2"/>
</dbReference>
<feature type="compositionally biased region" description="Low complexity" evidence="8">
    <location>
        <begin position="85"/>
        <end position="94"/>
    </location>
</feature>
<dbReference type="InterPro" id="IPR013087">
    <property type="entry name" value="Znf_C2H2_type"/>
</dbReference>